<reference evidence="1 2" key="1">
    <citation type="journal article" date="2015" name="Genome Announc.">
        <title>Whole-Genome Sequence of 'Candidatus Rickettsia asemboensis' Strain NMRCii, Isolated from Fleas of Western Kenya.</title>
        <authorList>
            <person name="Jima D.D."/>
            <person name="Luce-Fedrow A."/>
            <person name="Yang Y."/>
            <person name="Maina A.N."/>
            <person name="Snesrud E.C."/>
            <person name="Otiang E."/>
            <person name="Njenga K."/>
            <person name="Jarman R.G."/>
            <person name="Richards A.L."/>
            <person name="Hang J."/>
        </authorList>
    </citation>
    <scope>NUCLEOTIDE SEQUENCE [LARGE SCALE GENOMIC DNA]</scope>
    <source>
        <strain evidence="1 2">NMRCii</strain>
        <plasmid evidence="1">pRAS01</plasmid>
    </source>
</reference>
<name>A0A0C2LZD4_9RICK</name>
<protein>
    <submittedName>
        <fullName evidence="1">Uncharacterized protein</fullName>
    </submittedName>
</protein>
<evidence type="ECO:0000313" key="2">
    <source>
        <dbReference type="Proteomes" id="UP000031952"/>
    </source>
</evidence>
<proteinExistence type="predicted"/>
<accession>A0A0C2LZD4</accession>
<organism evidence="1 2">
    <name type="scientific">Rickettsia asembonensis</name>
    <dbReference type="NCBI Taxonomy" id="1068590"/>
    <lineage>
        <taxon>Bacteria</taxon>
        <taxon>Pseudomonadati</taxon>
        <taxon>Pseudomonadota</taxon>
        <taxon>Alphaproteobacteria</taxon>
        <taxon>Rickettsiales</taxon>
        <taxon>Rickettsiaceae</taxon>
        <taxon>Rickettsieae</taxon>
        <taxon>Rickettsia</taxon>
        <taxon>spotted fever group</taxon>
    </lineage>
</organism>
<dbReference type="RefSeq" id="WP_041078764.1">
    <property type="nucleotide sequence ID" value="NZ_CP011517.1"/>
</dbReference>
<dbReference type="AlphaFoldDB" id="A0A0C2LZD4"/>
<sequence>MGQGEITSEIKNNDVRVGDKIKLKKIGTRDIKVPVYSKDGSEIVSWKNAKRNIWEIKNLSRDIEIKQEIDEDKFAEIKLDGEIRQRMHIKSREEFNHEKNLIVDTEYKLRHEHKQNLTRSIK</sequence>
<gene>
    <name evidence="1" type="ORF">SB78_03575</name>
</gene>
<dbReference type="Proteomes" id="UP000031952">
    <property type="component" value="Plasmid pRAS01"/>
</dbReference>
<dbReference type="EMBL" id="CP011517">
    <property type="protein sequence ID" value="KIJ88767.1"/>
    <property type="molecule type" value="Genomic_DNA"/>
</dbReference>
<geneLocation type="plasmid" evidence="1 2">
    <name>pRAS01</name>
</geneLocation>
<keyword evidence="2" id="KW-1185">Reference proteome</keyword>
<evidence type="ECO:0000313" key="1">
    <source>
        <dbReference type="EMBL" id="KIJ88767.1"/>
    </source>
</evidence>
<keyword evidence="1" id="KW-0614">Plasmid</keyword>